<name>A0A2H3CX45_ARMGA</name>
<dbReference type="Proteomes" id="UP000217790">
    <property type="component" value="Unassembled WGS sequence"/>
</dbReference>
<keyword evidence="3" id="KW-1185">Reference proteome</keyword>
<dbReference type="EMBL" id="KZ293703">
    <property type="protein sequence ID" value="PBK83762.1"/>
    <property type="molecule type" value="Genomic_DNA"/>
</dbReference>
<keyword evidence="1" id="KW-1133">Transmembrane helix</keyword>
<dbReference type="OrthoDB" id="3054173at2759"/>
<feature type="transmembrane region" description="Helical" evidence="1">
    <location>
        <begin position="82"/>
        <end position="102"/>
    </location>
</feature>
<keyword evidence="1" id="KW-0812">Transmembrane</keyword>
<evidence type="ECO:0000313" key="3">
    <source>
        <dbReference type="Proteomes" id="UP000217790"/>
    </source>
</evidence>
<gene>
    <name evidence="2" type="ORF">ARMGADRAFT_1037599</name>
</gene>
<evidence type="ECO:0000313" key="2">
    <source>
        <dbReference type="EMBL" id="PBK83762.1"/>
    </source>
</evidence>
<keyword evidence="1" id="KW-0472">Membrane</keyword>
<dbReference type="InParanoid" id="A0A2H3CX45"/>
<sequence>MSVYTADGTDGPLSVSFPYSLYLVDLIGMRSYTLVAIPPSTTGLIDKWLSLTAPPTSSAGVGDGVICHGSPYYSMFGTRTIVYMKCFTTAAYLLVFLIAYGITVCIELETSMIFLTFIYNQYSVHQYDHNSLVATLEHALRQERQVLESHAGGFNIFLCTVTKLPDPRHPNITVHMYNPFHHFLGALHFDPFAPNSAQFLPDNPYHRVTHVIDHAAYGIVHDYRVYFNISVQYSLNAIFPPFTDPDIEVVYLN</sequence>
<protein>
    <submittedName>
        <fullName evidence="2">Uncharacterized protein</fullName>
    </submittedName>
</protein>
<proteinExistence type="predicted"/>
<organism evidence="2 3">
    <name type="scientific">Armillaria gallica</name>
    <name type="common">Bulbous honey fungus</name>
    <name type="synonym">Armillaria bulbosa</name>
    <dbReference type="NCBI Taxonomy" id="47427"/>
    <lineage>
        <taxon>Eukaryota</taxon>
        <taxon>Fungi</taxon>
        <taxon>Dikarya</taxon>
        <taxon>Basidiomycota</taxon>
        <taxon>Agaricomycotina</taxon>
        <taxon>Agaricomycetes</taxon>
        <taxon>Agaricomycetidae</taxon>
        <taxon>Agaricales</taxon>
        <taxon>Marasmiineae</taxon>
        <taxon>Physalacriaceae</taxon>
        <taxon>Armillaria</taxon>
    </lineage>
</organism>
<accession>A0A2H3CX45</accession>
<reference evidence="3" key="1">
    <citation type="journal article" date="2017" name="Nat. Ecol. Evol.">
        <title>Genome expansion and lineage-specific genetic innovations in the forest pathogenic fungi Armillaria.</title>
        <authorList>
            <person name="Sipos G."/>
            <person name="Prasanna A.N."/>
            <person name="Walter M.C."/>
            <person name="O'Connor E."/>
            <person name="Balint B."/>
            <person name="Krizsan K."/>
            <person name="Kiss B."/>
            <person name="Hess J."/>
            <person name="Varga T."/>
            <person name="Slot J."/>
            <person name="Riley R."/>
            <person name="Boka B."/>
            <person name="Rigling D."/>
            <person name="Barry K."/>
            <person name="Lee J."/>
            <person name="Mihaltcheva S."/>
            <person name="LaButti K."/>
            <person name="Lipzen A."/>
            <person name="Waldron R."/>
            <person name="Moloney N.M."/>
            <person name="Sperisen C."/>
            <person name="Kredics L."/>
            <person name="Vagvoelgyi C."/>
            <person name="Patrignani A."/>
            <person name="Fitzpatrick D."/>
            <person name="Nagy I."/>
            <person name="Doyle S."/>
            <person name="Anderson J.B."/>
            <person name="Grigoriev I.V."/>
            <person name="Gueldener U."/>
            <person name="Muensterkoetter M."/>
            <person name="Nagy L.G."/>
        </authorList>
    </citation>
    <scope>NUCLEOTIDE SEQUENCE [LARGE SCALE GENOMIC DNA]</scope>
    <source>
        <strain evidence="3">Ar21-2</strain>
    </source>
</reference>
<dbReference type="AlphaFoldDB" id="A0A2H3CX45"/>
<evidence type="ECO:0000256" key="1">
    <source>
        <dbReference type="SAM" id="Phobius"/>
    </source>
</evidence>